<keyword evidence="5 11" id="KW-0808">Transferase</keyword>
<dbReference type="GO" id="GO:0005975">
    <property type="term" value="P:carbohydrate metabolic process"/>
    <property type="evidence" value="ECO:0007669"/>
    <property type="project" value="InterPro"/>
</dbReference>
<evidence type="ECO:0000256" key="9">
    <source>
        <dbReference type="ARBA" id="ARBA00023136"/>
    </source>
</evidence>
<evidence type="ECO:0000256" key="3">
    <source>
        <dbReference type="ARBA" id="ARBA00005735"/>
    </source>
</evidence>
<dbReference type="Gene3D" id="3.90.550.10">
    <property type="entry name" value="Spore Coat Polysaccharide Biosynthesis Protein SpsA, Chain A"/>
    <property type="match status" value="1"/>
</dbReference>
<reference evidence="14" key="1">
    <citation type="submission" date="2022-08" db="UniProtKB">
        <authorList>
            <consortium name="EnsemblMetazoa"/>
        </authorList>
    </citation>
    <scope>IDENTIFICATION</scope>
    <source>
        <strain evidence="14">05x7-T-G4-1.051#20</strain>
    </source>
</reference>
<dbReference type="PANTHER" id="PTHR19300">
    <property type="entry name" value="BETA-1,4-GALACTOSYLTRANSFERASE"/>
    <property type="match status" value="1"/>
</dbReference>
<sequence>MQIFSISKMSERKYRVGYKVILIACLLVITLECIYDFKEDGRKCPIYNPTLEGTLNLQLDSVSYDEMISNFSWLINGGHYMPTECKPRESVAIIIPFRGREEHLRILLNNLHPVLYRQQLEYTVYIVEQVDTKPFNKGYLYNVGYMKAKENQHTCFVFHDVDLIPENDHILYGCMKSPMHLSRAIDKFHYILSDLKLIGGVSAWKAKEFEKVNGWSNMFKNWGGEDDDMSYRIAANGLSIFRYPNSIAKYKMLKHKRTPVNTARHRMLENSAPRFKHDGLSTLIFNPPRIEKHHLFTKILVPT</sequence>
<comment type="subcellular location">
    <subcellularLocation>
        <location evidence="1">Membrane</location>
        <topology evidence="1">Single-pass type II membrane protein</topology>
    </subcellularLocation>
</comment>
<evidence type="ECO:0000259" key="12">
    <source>
        <dbReference type="Pfam" id="PF02709"/>
    </source>
</evidence>
<comment type="similarity">
    <text evidence="3 11">Belongs to the glycosyltransferase 7 family.</text>
</comment>
<evidence type="ECO:0000256" key="2">
    <source>
        <dbReference type="ARBA" id="ARBA00004922"/>
    </source>
</evidence>
<dbReference type="SUPFAM" id="SSF53448">
    <property type="entry name" value="Nucleotide-diphospho-sugar transferases"/>
    <property type="match status" value="1"/>
</dbReference>
<feature type="domain" description="Galactosyltransferase N-terminal" evidence="13">
    <location>
        <begin position="44"/>
        <end position="174"/>
    </location>
</feature>
<keyword evidence="6" id="KW-0812">Transmembrane</keyword>
<evidence type="ECO:0000256" key="1">
    <source>
        <dbReference type="ARBA" id="ARBA00004606"/>
    </source>
</evidence>
<dbReference type="InterPro" id="IPR003859">
    <property type="entry name" value="Galactosyl_T"/>
</dbReference>
<evidence type="ECO:0000256" key="6">
    <source>
        <dbReference type="ARBA" id="ARBA00022692"/>
    </source>
</evidence>
<evidence type="ECO:0000256" key="4">
    <source>
        <dbReference type="ARBA" id="ARBA00022676"/>
    </source>
</evidence>
<evidence type="ECO:0000256" key="8">
    <source>
        <dbReference type="ARBA" id="ARBA00022989"/>
    </source>
</evidence>
<keyword evidence="4 11" id="KW-0328">Glycosyltransferase</keyword>
<evidence type="ECO:0000256" key="11">
    <source>
        <dbReference type="RuleBase" id="RU368121"/>
    </source>
</evidence>
<comment type="pathway">
    <text evidence="2 11">Protein modification; protein glycosylation.</text>
</comment>
<evidence type="ECO:0000259" key="13">
    <source>
        <dbReference type="Pfam" id="PF13733"/>
    </source>
</evidence>
<dbReference type="Proteomes" id="UP000005408">
    <property type="component" value="Unassembled WGS sequence"/>
</dbReference>
<keyword evidence="9" id="KW-0472">Membrane</keyword>
<keyword evidence="10 11" id="KW-0325">Glycoprotein</keyword>
<dbReference type="GO" id="GO:0006688">
    <property type="term" value="P:glycosphingolipid biosynthetic process"/>
    <property type="evidence" value="ECO:0007669"/>
    <property type="project" value="TreeGrafter"/>
</dbReference>
<comment type="function">
    <text evidence="11">Catalyses the transfer of galactose onto proteins or lipids.</text>
</comment>
<keyword evidence="8" id="KW-1133">Transmembrane helix</keyword>
<proteinExistence type="inferred from homology"/>
<organism evidence="14 15">
    <name type="scientific">Magallana gigas</name>
    <name type="common">Pacific oyster</name>
    <name type="synonym">Crassostrea gigas</name>
    <dbReference type="NCBI Taxonomy" id="29159"/>
    <lineage>
        <taxon>Eukaryota</taxon>
        <taxon>Metazoa</taxon>
        <taxon>Spiralia</taxon>
        <taxon>Lophotrochozoa</taxon>
        <taxon>Mollusca</taxon>
        <taxon>Bivalvia</taxon>
        <taxon>Autobranchia</taxon>
        <taxon>Pteriomorphia</taxon>
        <taxon>Ostreida</taxon>
        <taxon>Ostreoidea</taxon>
        <taxon>Ostreidae</taxon>
        <taxon>Magallana</taxon>
    </lineage>
</organism>
<feature type="domain" description="Galactosyltransferase C-terminal" evidence="12">
    <location>
        <begin position="180"/>
        <end position="256"/>
    </location>
</feature>
<keyword evidence="15" id="KW-1185">Reference proteome</keyword>
<dbReference type="PRINTS" id="PR02050">
    <property type="entry name" value="B14GALTRFASE"/>
</dbReference>
<dbReference type="GO" id="GO:0016020">
    <property type="term" value="C:membrane"/>
    <property type="evidence" value="ECO:0007669"/>
    <property type="project" value="UniProtKB-SubCell"/>
</dbReference>
<protein>
    <recommendedName>
        <fullName evidence="11">Beta-1,4-galactosyltransferase</fullName>
        <ecNumber evidence="11">2.4.1.-</ecNumber>
    </recommendedName>
</protein>
<dbReference type="Pfam" id="PF02709">
    <property type="entry name" value="Glyco_transf_7C"/>
    <property type="match status" value="1"/>
</dbReference>
<evidence type="ECO:0000256" key="7">
    <source>
        <dbReference type="ARBA" id="ARBA00022968"/>
    </source>
</evidence>
<accession>A0A8W8IIX5</accession>
<dbReference type="EnsemblMetazoa" id="G14170.1">
    <property type="protein sequence ID" value="G14170.1:cds"/>
    <property type="gene ID" value="G14170"/>
</dbReference>
<evidence type="ECO:0000313" key="15">
    <source>
        <dbReference type="Proteomes" id="UP000005408"/>
    </source>
</evidence>
<evidence type="ECO:0000256" key="5">
    <source>
        <dbReference type="ARBA" id="ARBA00022679"/>
    </source>
</evidence>
<dbReference type="AlphaFoldDB" id="A0A8W8IIX5"/>
<dbReference type="InterPro" id="IPR027995">
    <property type="entry name" value="Galactosyl_T_N"/>
</dbReference>
<keyword evidence="7 11" id="KW-0735">Signal-anchor</keyword>
<dbReference type="InterPro" id="IPR027791">
    <property type="entry name" value="Galactosyl_T_C"/>
</dbReference>
<dbReference type="GO" id="GO:0033842">
    <property type="term" value="F:N-acetyl-beta-glucosaminyl-derivative 4-beta-N-acetylgalactosaminyltransferase activity"/>
    <property type="evidence" value="ECO:0007669"/>
    <property type="project" value="TreeGrafter"/>
</dbReference>
<dbReference type="Pfam" id="PF13733">
    <property type="entry name" value="Glyco_transf_7N"/>
    <property type="match status" value="1"/>
</dbReference>
<name>A0A8W8IIX5_MAGGI</name>
<dbReference type="EC" id="2.4.1.-" evidence="11"/>
<evidence type="ECO:0000313" key="14">
    <source>
        <dbReference type="EnsemblMetazoa" id="G14170.1:cds"/>
    </source>
</evidence>
<dbReference type="InterPro" id="IPR029044">
    <property type="entry name" value="Nucleotide-diphossugar_trans"/>
</dbReference>
<dbReference type="GO" id="GO:0005794">
    <property type="term" value="C:Golgi apparatus"/>
    <property type="evidence" value="ECO:0007669"/>
    <property type="project" value="TreeGrafter"/>
</dbReference>
<evidence type="ECO:0000256" key="10">
    <source>
        <dbReference type="ARBA" id="ARBA00023180"/>
    </source>
</evidence>
<dbReference type="GO" id="GO:0008378">
    <property type="term" value="F:galactosyltransferase activity"/>
    <property type="evidence" value="ECO:0007669"/>
    <property type="project" value="TreeGrafter"/>
</dbReference>
<dbReference type="PANTHER" id="PTHR19300:SF57">
    <property type="entry name" value="BETA-1,4-N-ACETYLGALACTOSAMINYLTRANSFERASE"/>
    <property type="match status" value="1"/>
</dbReference>